<dbReference type="InterPro" id="IPR036291">
    <property type="entry name" value="NAD(P)-bd_dom_sf"/>
</dbReference>
<sequence>MPDRDTAPRSALRTAVVTGAARGIGRAIARRLVDEGLRVVVNDVDAAELSVTAAEIGADPVPGDAASTVGVDALITDALQQLGSVDLFVANAGITSGAGLDASDDDWARLLEVNVLSQVRAARRLVPLWLEAGGGRLVLTASAAGLLTMLGDLPYSVTKHGSVALAEWLAATYRHRGIIVQAIVPLGVDTRILDGAGPLKDLLTRDGTLSPEDVAESVWQGLQGDSVHLLPHPSVRDYYAGRAADPDGWLSGMNKIQQRLERHQP</sequence>
<dbReference type="RefSeq" id="WP_013494009.1">
    <property type="nucleotide sequence ID" value="NC_014830.1"/>
</dbReference>
<dbReference type="EMBL" id="CP002343">
    <property type="protein sequence ID" value="ADU49697.1"/>
    <property type="molecule type" value="Genomic_DNA"/>
</dbReference>
<dbReference type="GO" id="GO:0016491">
    <property type="term" value="F:oxidoreductase activity"/>
    <property type="evidence" value="ECO:0007669"/>
    <property type="project" value="UniProtKB-KW"/>
</dbReference>
<dbReference type="eggNOG" id="COG4221">
    <property type="taxonomic scope" value="Bacteria"/>
</dbReference>
<dbReference type="PANTHER" id="PTHR43669:SF8">
    <property type="entry name" value="SHORT-CHAIN TYPE DEHYDROGENASE_REDUCTASE-RELATED"/>
    <property type="match status" value="1"/>
</dbReference>
<evidence type="ECO:0000313" key="3">
    <source>
        <dbReference type="EMBL" id="ADU49697.1"/>
    </source>
</evidence>
<proteinExistence type="inferred from homology"/>
<organism evidence="3 4">
    <name type="scientific">Intrasporangium calvum (strain ATCC 23552 / DSM 43043 / JCM 3097 / NBRC 12989 / NCIMB 10167 / NRRL B-3866 / 7 KIP)</name>
    <dbReference type="NCBI Taxonomy" id="710696"/>
    <lineage>
        <taxon>Bacteria</taxon>
        <taxon>Bacillati</taxon>
        <taxon>Actinomycetota</taxon>
        <taxon>Actinomycetes</taxon>
        <taxon>Micrococcales</taxon>
        <taxon>Intrasporangiaceae</taxon>
        <taxon>Intrasporangium</taxon>
    </lineage>
</organism>
<comment type="similarity">
    <text evidence="1">Belongs to the short-chain dehydrogenases/reductases (SDR) family.</text>
</comment>
<evidence type="ECO:0000313" key="4">
    <source>
        <dbReference type="Proteomes" id="UP000008914"/>
    </source>
</evidence>
<dbReference type="Gene3D" id="3.40.50.720">
    <property type="entry name" value="NAD(P)-binding Rossmann-like Domain"/>
    <property type="match status" value="1"/>
</dbReference>
<dbReference type="InterPro" id="IPR002347">
    <property type="entry name" value="SDR_fam"/>
</dbReference>
<accession>E6SD79</accession>
<dbReference type="KEGG" id="ica:Intca_3213"/>
<dbReference type="HOGENOM" id="CLU_010194_2_1_11"/>
<evidence type="ECO:0000256" key="1">
    <source>
        <dbReference type="ARBA" id="ARBA00006484"/>
    </source>
</evidence>
<dbReference type="PRINTS" id="PR00081">
    <property type="entry name" value="GDHRDH"/>
</dbReference>
<protein>
    <submittedName>
        <fullName evidence="3">Short-chain dehydrogenase/reductase SDR</fullName>
    </submittedName>
</protein>
<dbReference type="OrthoDB" id="210852at2"/>
<gene>
    <name evidence="3" type="ordered locus">Intca_3213</name>
</gene>
<dbReference type="STRING" id="710696.Intca_3213"/>
<dbReference type="PANTHER" id="PTHR43669">
    <property type="entry name" value="5-KETO-D-GLUCONATE 5-REDUCTASE"/>
    <property type="match status" value="1"/>
</dbReference>
<dbReference type="PROSITE" id="PS00061">
    <property type="entry name" value="ADH_SHORT"/>
    <property type="match status" value="1"/>
</dbReference>
<keyword evidence="4" id="KW-1185">Reference proteome</keyword>
<evidence type="ECO:0000256" key="2">
    <source>
        <dbReference type="ARBA" id="ARBA00023002"/>
    </source>
</evidence>
<dbReference type="SUPFAM" id="SSF51735">
    <property type="entry name" value="NAD(P)-binding Rossmann-fold domains"/>
    <property type="match status" value="1"/>
</dbReference>
<name>E6SD79_INTC7</name>
<dbReference type="Proteomes" id="UP000008914">
    <property type="component" value="Chromosome"/>
</dbReference>
<dbReference type="CDD" id="cd05233">
    <property type="entry name" value="SDR_c"/>
    <property type="match status" value="1"/>
</dbReference>
<keyword evidence="2" id="KW-0560">Oxidoreductase</keyword>
<reference evidence="3 4" key="1">
    <citation type="journal article" date="2010" name="Stand. Genomic Sci.">
        <title>Complete genome sequence of Intrasporangium calvum type strain (7 KIP).</title>
        <authorList>
            <person name="Del Rio T.G."/>
            <person name="Chertkov O."/>
            <person name="Yasawong M."/>
            <person name="Lucas S."/>
            <person name="Deshpande S."/>
            <person name="Cheng J.F."/>
            <person name="Detter C."/>
            <person name="Tapia R."/>
            <person name="Han C."/>
            <person name="Goodwin L."/>
            <person name="Pitluck S."/>
            <person name="Liolios K."/>
            <person name="Ivanova N."/>
            <person name="Mavromatis K."/>
            <person name="Pati A."/>
            <person name="Chen A."/>
            <person name="Palaniappan K."/>
            <person name="Land M."/>
            <person name="Hauser L."/>
            <person name="Chang Y.J."/>
            <person name="Jeffries C.D."/>
            <person name="Rohde M."/>
            <person name="Pukall R."/>
            <person name="Sikorski J."/>
            <person name="Goker M."/>
            <person name="Woyke T."/>
            <person name="Bristow J."/>
            <person name="Eisen J.A."/>
            <person name="Markowitz V."/>
            <person name="Hugenholtz P."/>
            <person name="Kyrpides N.C."/>
            <person name="Klenk H.P."/>
            <person name="Lapidus A."/>
        </authorList>
    </citation>
    <scope>NUCLEOTIDE SEQUENCE [LARGE SCALE GENOMIC DNA]</scope>
    <source>
        <strain evidence="4">ATCC 23552 / DSM 43043 / JCM 3097 / NBRC 12989 / 7 KIP</strain>
    </source>
</reference>
<dbReference type="Pfam" id="PF00106">
    <property type="entry name" value="adh_short"/>
    <property type="match status" value="1"/>
</dbReference>
<dbReference type="AlphaFoldDB" id="E6SD79"/>
<dbReference type="InterPro" id="IPR020904">
    <property type="entry name" value="Sc_DH/Rdtase_CS"/>
</dbReference>